<feature type="compositionally biased region" description="Basic and acidic residues" evidence="1">
    <location>
        <begin position="223"/>
        <end position="232"/>
    </location>
</feature>
<feature type="compositionally biased region" description="Low complexity" evidence="1">
    <location>
        <begin position="12"/>
        <end position="24"/>
    </location>
</feature>
<dbReference type="OMA" id="IWTSIVP"/>
<gene>
    <name evidence="2" type="ORF">Vbra_13211</name>
</gene>
<dbReference type="EMBL" id="CDMY01000305">
    <property type="protein sequence ID" value="CEM01581.1"/>
    <property type="molecule type" value="Genomic_DNA"/>
</dbReference>
<protein>
    <submittedName>
        <fullName evidence="2">Uncharacterized protein</fullName>
    </submittedName>
</protein>
<dbReference type="Proteomes" id="UP000041254">
    <property type="component" value="Unassembled WGS sequence"/>
</dbReference>
<keyword evidence="3" id="KW-1185">Reference proteome</keyword>
<dbReference type="AlphaFoldDB" id="A0A0G4ET33"/>
<sequence>MFAKVKDGQATGGFSLLSSSSGASSSGGGLFGSKPSSLFGNTNNSSSKANTGFFAAGSGGSLFAALRAQHQQQQGPSDSSSDANGDHTTKASHRGSGGGGGLFAAAFGGGFGNSKLFSGGGGGGGGMVGESKQALFGGQRQTNTGDSCDKDDKSTSDQTVQQKQQSADGLSAQSGGSGLAFLSRPPAAVDDATDKHNDDTQKSMFAMHEGESAAAHAMTDPRQNQHERHDNDAIGGSAGGEGAVAATDMTTDEGTNQEDENKDKSTTDGMDVCALSPAKRPLGDEHQQESGEPQIKRPKPPPRPSPSIRAAAAAAAVHKPTPHHHLTTEATGASHVIARPKVPRSSPIRPPKTILSGAPVINQPKRMPNKLGAAPPRPKHAPVAKTPIVPRPTSLLLPSSNPRAPFPPLPAHTLKKPNTLLNGGKAPPAINRSGQQQRGGGGAATPQTPDTPDKAVSRVGTGLTIGRNRNVSSASPLPAPPPSPSHNAKRKGHPHASVGSGAAVLSALQKAITGGQDAHSVEVKAASVAASERSSVQGSPQPDTLSHAIESFTNMQKQLSVVPTSDRISQMEQRDQILQKTFQQSTNRENETMCQLGKIEKDMAQLQELATDQIMRLTFMTMEFLLLRDPCSEDMAIECIQQSDHHHTHDTITM</sequence>
<feature type="compositionally biased region" description="Basic and acidic residues" evidence="1">
    <location>
        <begin position="192"/>
        <end position="201"/>
    </location>
</feature>
<evidence type="ECO:0000256" key="1">
    <source>
        <dbReference type="SAM" id="MobiDB-lite"/>
    </source>
</evidence>
<feature type="region of interest" description="Disordered" evidence="1">
    <location>
        <begin position="115"/>
        <end position="499"/>
    </location>
</feature>
<dbReference type="VEuPathDB" id="CryptoDB:Vbra_13211"/>
<feature type="compositionally biased region" description="Low complexity" evidence="1">
    <location>
        <begin position="164"/>
        <end position="183"/>
    </location>
</feature>
<evidence type="ECO:0000313" key="2">
    <source>
        <dbReference type="EMBL" id="CEM01581.1"/>
    </source>
</evidence>
<feature type="compositionally biased region" description="Low complexity" evidence="1">
    <location>
        <begin position="64"/>
        <end position="81"/>
    </location>
</feature>
<dbReference type="InParanoid" id="A0A0G4ET33"/>
<proteinExistence type="predicted"/>
<feature type="region of interest" description="Disordered" evidence="1">
    <location>
        <begin position="1"/>
        <end position="43"/>
    </location>
</feature>
<feature type="compositionally biased region" description="Gly residues" evidence="1">
    <location>
        <begin position="115"/>
        <end position="128"/>
    </location>
</feature>
<feature type="region of interest" description="Disordered" evidence="1">
    <location>
        <begin position="64"/>
        <end position="103"/>
    </location>
</feature>
<feature type="compositionally biased region" description="Low complexity" evidence="1">
    <location>
        <begin position="306"/>
        <end position="316"/>
    </location>
</feature>
<accession>A0A0G4ET33</accession>
<name>A0A0G4ET33_VITBC</name>
<evidence type="ECO:0000313" key="3">
    <source>
        <dbReference type="Proteomes" id="UP000041254"/>
    </source>
</evidence>
<organism evidence="2 3">
    <name type="scientific">Vitrella brassicaformis (strain CCMP3155)</name>
    <dbReference type="NCBI Taxonomy" id="1169540"/>
    <lineage>
        <taxon>Eukaryota</taxon>
        <taxon>Sar</taxon>
        <taxon>Alveolata</taxon>
        <taxon>Colpodellida</taxon>
        <taxon>Vitrellaceae</taxon>
        <taxon>Vitrella</taxon>
    </lineage>
</organism>
<reference evidence="2 3" key="1">
    <citation type="submission" date="2014-11" db="EMBL/GenBank/DDBJ databases">
        <authorList>
            <person name="Zhu J."/>
            <person name="Qi W."/>
            <person name="Song R."/>
        </authorList>
    </citation>
    <scope>NUCLEOTIDE SEQUENCE [LARGE SCALE GENOMIC DNA]</scope>
</reference>